<evidence type="ECO:0000256" key="4">
    <source>
        <dbReference type="SAM" id="MobiDB-lite"/>
    </source>
</evidence>
<organism evidence="5 6">
    <name type="scientific">Actinopolyspora saharensis</name>
    <dbReference type="NCBI Taxonomy" id="995062"/>
    <lineage>
        <taxon>Bacteria</taxon>
        <taxon>Bacillati</taxon>
        <taxon>Actinomycetota</taxon>
        <taxon>Actinomycetes</taxon>
        <taxon>Actinopolysporales</taxon>
        <taxon>Actinopolysporaceae</taxon>
        <taxon>Actinopolyspora</taxon>
    </lineage>
</organism>
<keyword evidence="6" id="KW-1185">Reference proteome</keyword>
<dbReference type="PRINTS" id="PR00081">
    <property type="entry name" value="GDHRDH"/>
</dbReference>
<dbReference type="EMBL" id="FNKO01000002">
    <property type="protein sequence ID" value="SDQ97931.1"/>
    <property type="molecule type" value="Genomic_DNA"/>
</dbReference>
<dbReference type="AlphaFoldDB" id="A0A1H1FAG2"/>
<dbReference type="GO" id="GO:0016491">
    <property type="term" value="F:oxidoreductase activity"/>
    <property type="evidence" value="ECO:0007669"/>
    <property type="project" value="UniProtKB-KW"/>
</dbReference>
<dbReference type="NCBIfam" id="NF006114">
    <property type="entry name" value="PRK08263.1"/>
    <property type="match status" value="1"/>
</dbReference>
<keyword evidence="2" id="KW-0560">Oxidoreductase</keyword>
<feature type="region of interest" description="Disordered" evidence="4">
    <location>
        <begin position="233"/>
        <end position="253"/>
    </location>
</feature>
<comment type="similarity">
    <text evidence="1 3">Belongs to the short-chain dehydrogenases/reductases (SDR) family.</text>
</comment>
<dbReference type="PANTHER" id="PTHR43976">
    <property type="entry name" value="SHORT CHAIN DEHYDROGENASE"/>
    <property type="match status" value="1"/>
</dbReference>
<accession>A0A1H1FAG2</accession>
<sequence length="303" mass="32710">MAPPIGAEWKSTPTGRIPSVPKSPLPSGERGIHVSGRVWFITGTSRGFGRIWARAALEHGERVAATARDAADLDDLVARYGDAVLPLELDVTDRLAAQRAVRAAHERFGRLDVVINNAGYGLFGAVEDITEEQARAQMDTNFFGILWITQAVLPILRQQGSGHILQMSSIAGIASWPMLGLYHASKWAVEGMSDALAQEVERFGIHVTVLEPGPFRTDWRGASAVWAEPGEAYATAAQPPSAGAEPGDPEATAEAVREIVDSENPPLRVFLGSSALETARDVYEDRLHTWELWNPTAKSAQGA</sequence>
<name>A0A1H1FAG2_9ACTN</name>
<dbReference type="Gene3D" id="3.40.50.720">
    <property type="entry name" value="NAD(P)-binding Rossmann-like Domain"/>
    <property type="match status" value="1"/>
</dbReference>
<feature type="region of interest" description="Disordered" evidence="4">
    <location>
        <begin position="1"/>
        <end position="28"/>
    </location>
</feature>
<dbReference type="CDD" id="cd05374">
    <property type="entry name" value="17beta-HSD-like_SDR_c"/>
    <property type="match status" value="1"/>
</dbReference>
<reference evidence="6" key="1">
    <citation type="submission" date="2016-10" db="EMBL/GenBank/DDBJ databases">
        <authorList>
            <person name="Varghese N."/>
            <person name="Submissions S."/>
        </authorList>
    </citation>
    <scope>NUCLEOTIDE SEQUENCE [LARGE SCALE GENOMIC DNA]</scope>
    <source>
        <strain evidence="6">DSM 45459</strain>
    </source>
</reference>
<dbReference type="PRINTS" id="PR00080">
    <property type="entry name" value="SDRFAMILY"/>
</dbReference>
<evidence type="ECO:0000256" key="3">
    <source>
        <dbReference type="RuleBase" id="RU000363"/>
    </source>
</evidence>
<evidence type="ECO:0000256" key="1">
    <source>
        <dbReference type="ARBA" id="ARBA00006484"/>
    </source>
</evidence>
<gene>
    <name evidence="5" type="ORF">SAMN04489718_2935</name>
</gene>
<dbReference type="InterPro" id="IPR002347">
    <property type="entry name" value="SDR_fam"/>
</dbReference>
<dbReference type="Proteomes" id="UP000199301">
    <property type="component" value="Unassembled WGS sequence"/>
</dbReference>
<dbReference type="InterPro" id="IPR051911">
    <property type="entry name" value="SDR_oxidoreductase"/>
</dbReference>
<evidence type="ECO:0000313" key="6">
    <source>
        <dbReference type="Proteomes" id="UP000199301"/>
    </source>
</evidence>
<dbReference type="SUPFAM" id="SSF51735">
    <property type="entry name" value="NAD(P)-binding Rossmann-fold domains"/>
    <property type="match status" value="1"/>
</dbReference>
<dbReference type="InterPro" id="IPR036291">
    <property type="entry name" value="NAD(P)-bd_dom_sf"/>
</dbReference>
<protein>
    <submittedName>
        <fullName evidence="5">NADP-dependent 3-hydroxy acid dehydrogenase YdfG</fullName>
    </submittedName>
</protein>
<evidence type="ECO:0000256" key="2">
    <source>
        <dbReference type="ARBA" id="ARBA00023002"/>
    </source>
</evidence>
<proteinExistence type="inferred from homology"/>
<dbReference type="PANTHER" id="PTHR43976:SF16">
    <property type="entry name" value="SHORT-CHAIN DEHYDROGENASE_REDUCTASE FAMILY PROTEIN"/>
    <property type="match status" value="1"/>
</dbReference>
<evidence type="ECO:0000313" key="5">
    <source>
        <dbReference type="EMBL" id="SDQ97931.1"/>
    </source>
</evidence>
<dbReference type="Pfam" id="PF00106">
    <property type="entry name" value="adh_short"/>
    <property type="match status" value="1"/>
</dbReference>
<dbReference type="STRING" id="995062.SAMN04489718_2935"/>